<comment type="caution">
    <text evidence="1">The sequence shown here is derived from an EMBL/GenBank/DDBJ whole genome shotgun (WGS) entry which is preliminary data.</text>
</comment>
<reference evidence="1" key="1">
    <citation type="journal article" date="2015" name="Nature">
        <title>Complex archaea that bridge the gap between prokaryotes and eukaryotes.</title>
        <authorList>
            <person name="Spang A."/>
            <person name="Saw J.H."/>
            <person name="Jorgensen S.L."/>
            <person name="Zaremba-Niedzwiedzka K."/>
            <person name="Martijn J."/>
            <person name="Lind A.E."/>
            <person name="van Eijk R."/>
            <person name="Schleper C."/>
            <person name="Guy L."/>
            <person name="Ettema T.J."/>
        </authorList>
    </citation>
    <scope>NUCLEOTIDE SEQUENCE</scope>
</reference>
<protein>
    <submittedName>
        <fullName evidence="1">Uncharacterized protein</fullName>
    </submittedName>
</protein>
<accession>A0A0F8YCP5</accession>
<evidence type="ECO:0000313" key="1">
    <source>
        <dbReference type="EMBL" id="KKK79158.1"/>
    </source>
</evidence>
<proteinExistence type="predicted"/>
<gene>
    <name evidence="1" type="ORF">LCGC14_2836290</name>
</gene>
<organism evidence="1">
    <name type="scientific">marine sediment metagenome</name>
    <dbReference type="NCBI Taxonomy" id="412755"/>
    <lineage>
        <taxon>unclassified sequences</taxon>
        <taxon>metagenomes</taxon>
        <taxon>ecological metagenomes</taxon>
    </lineage>
</organism>
<sequence length="35" mass="3786">FPDYPAASASERQYGFIGDANNLVNAGSEDGYYLL</sequence>
<feature type="non-terminal residue" evidence="1">
    <location>
        <position position="1"/>
    </location>
</feature>
<dbReference type="AlphaFoldDB" id="A0A0F8YCP5"/>
<name>A0A0F8YCP5_9ZZZZ</name>
<dbReference type="EMBL" id="LAZR01054156">
    <property type="protein sequence ID" value="KKK79158.1"/>
    <property type="molecule type" value="Genomic_DNA"/>
</dbReference>